<sequence length="84" mass="9496">MANSRNRNWLKLPTVPVKWAWYLKAQSGILLLPVGLCLFGEAVMRRSAYPAKPWFWLGTLSLICINAGVGLMIESGLFRGHPRR</sequence>
<dbReference type="STRING" id="1910958.BTM30_03980"/>
<keyword evidence="1" id="KW-1133">Transmembrane helix</keyword>
<feature type="transmembrane region" description="Helical" evidence="1">
    <location>
        <begin position="21"/>
        <end position="42"/>
    </location>
</feature>
<dbReference type="Proteomes" id="UP000240206">
    <property type="component" value="Unassembled WGS sequence"/>
</dbReference>
<keyword evidence="1" id="KW-0472">Membrane</keyword>
<evidence type="ECO:0000256" key="1">
    <source>
        <dbReference type="SAM" id="Phobius"/>
    </source>
</evidence>
<gene>
    <name evidence="2" type="ORF">C7K08_02690</name>
</gene>
<dbReference type="EMBL" id="PXVC01000006">
    <property type="protein sequence ID" value="PSI02459.1"/>
    <property type="molecule type" value="Genomic_DNA"/>
</dbReference>
<evidence type="ECO:0000313" key="3">
    <source>
        <dbReference type="Proteomes" id="UP000240206"/>
    </source>
</evidence>
<proteinExistence type="predicted"/>
<dbReference type="AlphaFoldDB" id="A0A2P7EH27"/>
<accession>A0A2P7EH27</accession>
<keyword evidence="1" id="KW-0812">Transmembrane</keyword>
<evidence type="ECO:0000313" key="2">
    <source>
        <dbReference type="EMBL" id="PSI02459.1"/>
    </source>
</evidence>
<organism evidence="2 3">
    <name type="scientific">Synechococcus lacustris str. Tous</name>
    <dbReference type="NCBI Taxonomy" id="1910958"/>
    <lineage>
        <taxon>Bacteria</taxon>
        <taxon>Bacillati</taxon>
        <taxon>Cyanobacteriota</taxon>
        <taxon>Cyanophyceae</taxon>
        <taxon>Synechococcales</taxon>
        <taxon>Synechococcaceae</taxon>
        <taxon>Synechococcus</taxon>
    </lineage>
</organism>
<name>A0A2P7EH27_9SYNE</name>
<protein>
    <submittedName>
        <fullName evidence="2">Uncharacterized protein</fullName>
    </submittedName>
</protein>
<feature type="transmembrane region" description="Helical" evidence="1">
    <location>
        <begin position="54"/>
        <end position="78"/>
    </location>
</feature>
<comment type="caution">
    <text evidence="2">The sequence shown here is derived from an EMBL/GenBank/DDBJ whole genome shotgun (WGS) entry which is preliminary data.</text>
</comment>
<keyword evidence="3" id="KW-1185">Reference proteome</keyword>
<reference evidence="3" key="1">
    <citation type="submission" date="2018-03" db="EMBL/GenBank/DDBJ databases">
        <title>Ecological and genomic features of two cosmopolitan and abundant freshwater picocyanobacteria.</title>
        <authorList>
            <person name="Cabello-Yeves P.J."/>
            <person name="Picazo A."/>
            <person name="Camacho A."/>
            <person name="Callieri C."/>
            <person name="Rosselli R."/>
            <person name="Roda-Garcia J."/>
            <person name="Coutinho F.H."/>
            <person name="Rodriguez-Valera F."/>
        </authorList>
    </citation>
    <scope>NUCLEOTIDE SEQUENCE [LARGE SCALE GENOMIC DNA]</scope>
    <source>
        <strain evidence="3">Tous</strain>
    </source>
</reference>